<evidence type="ECO:0008006" key="3">
    <source>
        <dbReference type="Google" id="ProtNLM"/>
    </source>
</evidence>
<name>A0A150IJX8_9EURY</name>
<gene>
    <name evidence="1" type="ORF">AMQ74_01904</name>
</gene>
<accession>A0A150IJX8</accession>
<comment type="caution">
    <text evidence="1">The sequence shown here is derived from an EMBL/GenBank/DDBJ whole genome shotgun (WGS) entry which is preliminary data.</text>
</comment>
<dbReference type="EMBL" id="LNGD01000244">
    <property type="protein sequence ID" value="KYC45306.1"/>
    <property type="molecule type" value="Genomic_DNA"/>
</dbReference>
<dbReference type="Proteomes" id="UP000075578">
    <property type="component" value="Unassembled WGS sequence"/>
</dbReference>
<dbReference type="AlphaFoldDB" id="A0A150IJX8"/>
<reference evidence="1 2" key="1">
    <citation type="journal article" date="2016" name="ISME J.">
        <title>Chasing the elusive Euryarchaeota class WSA2: genomes reveal a uniquely fastidious methyl-reducing methanogen.</title>
        <authorList>
            <person name="Nobu M.K."/>
            <person name="Narihiro T."/>
            <person name="Kuroda K."/>
            <person name="Mei R."/>
            <person name="Liu W.T."/>
        </authorList>
    </citation>
    <scope>NUCLEOTIDE SEQUENCE [LARGE SCALE GENOMIC DNA]</scope>
    <source>
        <strain evidence="1">U1lsi0528_Bin089</strain>
    </source>
</reference>
<proteinExistence type="predicted"/>
<organism evidence="1 2">
    <name type="scientific">Candidatus Methanofastidiosum methylothiophilum</name>
    <dbReference type="NCBI Taxonomy" id="1705564"/>
    <lineage>
        <taxon>Archaea</taxon>
        <taxon>Methanobacteriati</taxon>
        <taxon>Methanobacteriota</taxon>
        <taxon>Stenosarchaea group</taxon>
        <taxon>Candidatus Methanofastidiosia</taxon>
        <taxon>Candidatus Methanofastidiosales</taxon>
        <taxon>Candidatus Methanofastidiosaceae</taxon>
        <taxon>Candidatus Methanofastidiosum</taxon>
    </lineage>
</organism>
<evidence type="ECO:0000313" key="1">
    <source>
        <dbReference type="EMBL" id="KYC45306.1"/>
    </source>
</evidence>
<evidence type="ECO:0000313" key="2">
    <source>
        <dbReference type="Proteomes" id="UP000075578"/>
    </source>
</evidence>
<sequence>MDKSKPIQDIEDLKLEMQLIDKKFDSFYYNMLAVAMDYKSYIDPRIKNDSIYKIRNNIIFRLNGAKYHFEILNNIVANLDSELTTAHRKVQQKGNLFGADIILDQRILQVSYLSDSFFFHLGSGFDYISKLVEFVYSHNKDAEWKWTQLARASRDEKNQFNKTSIASTIDLLDREFIGKLYDHRSHLIHSKIDTSPSSFTINILEANCKAQIFSSQDFNRNFKELKTIAKERNLTIRYSLLWVFNKSLTSLNTILFSLKEYMENNKKTDKLPMFIEGPNKEILPVSIKYWNKPNE</sequence>
<protein>
    <recommendedName>
        <fullName evidence="3">Cthe-2314-like HEPN domain-containing protein</fullName>
    </recommendedName>
</protein>